<proteinExistence type="predicted"/>
<sequence>MPQESLRRPRQEEARPGGGGRQTRSKRQRQLAEDALSSSAALTPSPDAGVTPCPAAVAAPSPDDSPAPDAPPTADVPASPDALPCLDSPPLHNVTAVPPLDTVPSSPPGAVVPATTSTALLSPAAVVAAPLTVSGNEPDTEKVANRQTFRILETCYGNAMDGFRAVEAWSELEGAIMSLVRCHFVKVVPWDTLDVSTREKLSIWAPHAGDYLESAFESHSKLRGP</sequence>
<protein>
    <submittedName>
        <fullName evidence="2">Uncharacterized protein</fullName>
    </submittedName>
</protein>
<gene>
    <name evidence="2" type="ORF">B0H64DRAFT_247407</name>
</gene>
<dbReference type="RefSeq" id="XP_062655037.1">
    <property type="nucleotide sequence ID" value="XM_062799941.1"/>
</dbReference>
<dbReference type="AlphaFoldDB" id="A0AAE0H7R0"/>
<dbReference type="GeneID" id="87836889"/>
<comment type="caution">
    <text evidence="2">The sequence shown here is derived from an EMBL/GenBank/DDBJ whole genome shotgun (WGS) entry which is preliminary data.</text>
</comment>
<keyword evidence="3" id="KW-1185">Reference proteome</keyword>
<reference evidence="2" key="2">
    <citation type="submission" date="2023-06" db="EMBL/GenBank/DDBJ databases">
        <authorList>
            <consortium name="Lawrence Berkeley National Laboratory"/>
            <person name="Haridas S."/>
            <person name="Hensen N."/>
            <person name="Bonometti L."/>
            <person name="Westerberg I."/>
            <person name="Brannstrom I.O."/>
            <person name="Guillou S."/>
            <person name="Cros-Aarteil S."/>
            <person name="Calhoun S."/>
            <person name="Kuo A."/>
            <person name="Mondo S."/>
            <person name="Pangilinan J."/>
            <person name="Riley R."/>
            <person name="Labutti K."/>
            <person name="Andreopoulos B."/>
            <person name="Lipzen A."/>
            <person name="Chen C."/>
            <person name="Yanf M."/>
            <person name="Daum C."/>
            <person name="Ng V."/>
            <person name="Clum A."/>
            <person name="Steindorff A."/>
            <person name="Ohm R."/>
            <person name="Martin F."/>
            <person name="Silar P."/>
            <person name="Natvig D."/>
            <person name="Lalanne C."/>
            <person name="Gautier V."/>
            <person name="Ament-Velasquez S.L."/>
            <person name="Kruys A."/>
            <person name="Hutchinson M.I."/>
            <person name="Powell A.J."/>
            <person name="Barry K."/>
            <person name="Miller A.N."/>
            <person name="Grigoriev I.V."/>
            <person name="Debuchy R."/>
            <person name="Gladieux P."/>
            <person name="Thoren M.H."/>
            <person name="Johannesson H."/>
        </authorList>
    </citation>
    <scope>NUCLEOTIDE SEQUENCE</scope>
    <source>
        <strain evidence="2">CBS 168.71</strain>
    </source>
</reference>
<dbReference type="Proteomes" id="UP001278766">
    <property type="component" value="Unassembled WGS sequence"/>
</dbReference>
<feature type="region of interest" description="Disordered" evidence="1">
    <location>
        <begin position="1"/>
        <end position="111"/>
    </location>
</feature>
<organism evidence="2 3">
    <name type="scientific">Chaetomium fimeti</name>
    <dbReference type="NCBI Taxonomy" id="1854472"/>
    <lineage>
        <taxon>Eukaryota</taxon>
        <taxon>Fungi</taxon>
        <taxon>Dikarya</taxon>
        <taxon>Ascomycota</taxon>
        <taxon>Pezizomycotina</taxon>
        <taxon>Sordariomycetes</taxon>
        <taxon>Sordariomycetidae</taxon>
        <taxon>Sordariales</taxon>
        <taxon>Chaetomiaceae</taxon>
        <taxon>Chaetomium</taxon>
    </lineage>
</organism>
<name>A0AAE0H7R0_9PEZI</name>
<evidence type="ECO:0000256" key="1">
    <source>
        <dbReference type="SAM" id="MobiDB-lite"/>
    </source>
</evidence>
<feature type="compositionally biased region" description="Low complexity" evidence="1">
    <location>
        <begin position="33"/>
        <end position="62"/>
    </location>
</feature>
<reference evidence="2" key="1">
    <citation type="journal article" date="2023" name="Mol. Phylogenet. Evol.">
        <title>Genome-scale phylogeny and comparative genomics of the fungal order Sordariales.</title>
        <authorList>
            <person name="Hensen N."/>
            <person name="Bonometti L."/>
            <person name="Westerberg I."/>
            <person name="Brannstrom I.O."/>
            <person name="Guillou S."/>
            <person name="Cros-Aarteil S."/>
            <person name="Calhoun S."/>
            <person name="Haridas S."/>
            <person name="Kuo A."/>
            <person name="Mondo S."/>
            <person name="Pangilinan J."/>
            <person name="Riley R."/>
            <person name="LaButti K."/>
            <person name="Andreopoulos B."/>
            <person name="Lipzen A."/>
            <person name="Chen C."/>
            <person name="Yan M."/>
            <person name="Daum C."/>
            <person name="Ng V."/>
            <person name="Clum A."/>
            <person name="Steindorff A."/>
            <person name="Ohm R.A."/>
            <person name="Martin F."/>
            <person name="Silar P."/>
            <person name="Natvig D.O."/>
            <person name="Lalanne C."/>
            <person name="Gautier V."/>
            <person name="Ament-Velasquez S.L."/>
            <person name="Kruys A."/>
            <person name="Hutchinson M.I."/>
            <person name="Powell A.J."/>
            <person name="Barry K."/>
            <person name="Miller A.N."/>
            <person name="Grigoriev I.V."/>
            <person name="Debuchy R."/>
            <person name="Gladieux P."/>
            <person name="Hiltunen Thoren M."/>
            <person name="Johannesson H."/>
        </authorList>
    </citation>
    <scope>NUCLEOTIDE SEQUENCE</scope>
    <source>
        <strain evidence="2">CBS 168.71</strain>
    </source>
</reference>
<feature type="compositionally biased region" description="Low complexity" evidence="1">
    <location>
        <begin position="72"/>
        <end position="82"/>
    </location>
</feature>
<evidence type="ECO:0000313" key="2">
    <source>
        <dbReference type="EMBL" id="KAK3291523.1"/>
    </source>
</evidence>
<feature type="compositionally biased region" description="Basic and acidic residues" evidence="1">
    <location>
        <begin position="1"/>
        <end position="15"/>
    </location>
</feature>
<dbReference type="EMBL" id="JAUEPN010000009">
    <property type="protein sequence ID" value="KAK3291523.1"/>
    <property type="molecule type" value="Genomic_DNA"/>
</dbReference>
<accession>A0AAE0H7R0</accession>
<evidence type="ECO:0000313" key="3">
    <source>
        <dbReference type="Proteomes" id="UP001278766"/>
    </source>
</evidence>